<evidence type="ECO:0000313" key="4">
    <source>
        <dbReference type="RefSeq" id="XP_034243733.1"/>
    </source>
</evidence>
<protein>
    <submittedName>
        <fullName evidence="4">Uncharacterized protein LOC117646712 isoform X1</fullName>
    </submittedName>
</protein>
<reference evidence="4" key="1">
    <citation type="submission" date="2025-08" db="UniProtKB">
        <authorList>
            <consortium name="RefSeq"/>
        </authorList>
    </citation>
    <scope>IDENTIFICATION</scope>
    <source>
        <tissue evidence="4">Total insect</tissue>
    </source>
</reference>
<proteinExistence type="predicted"/>
<evidence type="ECO:0000256" key="1">
    <source>
        <dbReference type="SAM" id="MobiDB-lite"/>
    </source>
</evidence>
<dbReference type="InParanoid" id="A0A6P8YUJ1"/>
<feature type="compositionally biased region" description="Low complexity" evidence="1">
    <location>
        <begin position="195"/>
        <end position="208"/>
    </location>
</feature>
<name>A0A6P8YUJ1_THRPL</name>
<keyword evidence="2" id="KW-0812">Transmembrane</keyword>
<feature type="region of interest" description="Disordered" evidence="1">
    <location>
        <begin position="195"/>
        <end position="215"/>
    </location>
</feature>
<keyword evidence="2" id="KW-1133">Transmembrane helix</keyword>
<accession>A0A6P8YUJ1</accession>
<evidence type="ECO:0000256" key="2">
    <source>
        <dbReference type="SAM" id="Phobius"/>
    </source>
</evidence>
<keyword evidence="3" id="KW-1185">Reference proteome</keyword>
<evidence type="ECO:0000313" key="3">
    <source>
        <dbReference type="Proteomes" id="UP000515158"/>
    </source>
</evidence>
<gene>
    <name evidence="4" type="primary">LOC117646712</name>
</gene>
<dbReference type="Proteomes" id="UP000515158">
    <property type="component" value="Unplaced"/>
</dbReference>
<keyword evidence="2" id="KW-0472">Membrane</keyword>
<sequence length="294" mass="31377">MTTASPARRGQGVAATDAPYRTDEYHEYHADVHADVHADAQQGLEVHFRLQGAENAAVADPASESDDVLHLLNSTDGELSGLSHLDAPISDSVYIVCGVLIAMVLVGLIIVLLAVTISKLRKREETNNNSLAPGHAPTRTHQLQPLQHDGAKAPFAQSQAVNGVAVEVPTVVTTAITTTAVAASVPVAAPVAPVCPDSADSASSGLDSADGEDEDDGKVAPLELFLWSYPNQLSPFSGTKDALVREIPCEVPQDSKGLRKNLRGKWKRLVKKKPEDTCSIPPELRDQLKQIYVY</sequence>
<feature type="transmembrane region" description="Helical" evidence="2">
    <location>
        <begin position="93"/>
        <end position="115"/>
    </location>
</feature>
<dbReference type="KEGG" id="tpal:117646712"/>
<dbReference type="AlphaFoldDB" id="A0A6P8YUJ1"/>
<organism evidence="4">
    <name type="scientific">Thrips palmi</name>
    <name type="common">Melon thrips</name>
    <dbReference type="NCBI Taxonomy" id="161013"/>
    <lineage>
        <taxon>Eukaryota</taxon>
        <taxon>Metazoa</taxon>
        <taxon>Ecdysozoa</taxon>
        <taxon>Arthropoda</taxon>
        <taxon>Hexapoda</taxon>
        <taxon>Insecta</taxon>
        <taxon>Pterygota</taxon>
        <taxon>Neoptera</taxon>
        <taxon>Paraneoptera</taxon>
        <taxon>Thysanoptera</taxon>
        <taxon>Terebrantia</taxon>
        <taxon>Thripoidea</taxon>
        <taxon>Thripidae</taxon>
        <taxon>Thrips</taxon>
    </lineage>
</organism>
<dbReference type="RefSeq" id="XP_034243733.1">
    <property type="nucleotide sequence ID" value="XM_034387842.1"/>
</dbReference>
<dbReference type="OrthoDB" id="6621161at2759"/>
<dbReference type="GeneID" id="117646712"/>